<accession>A0A076PUG2</accession>
<name>A0A076PUG2_COMTE</name>
<dbReference type="KEGG" id="ctes:O987_21190"/>
<dbReference type="AlphaFoldDB" id="A0A076PUG2"/>
<gene>
    <name evidence="1" type="ORF">O987_21190</name>
</gene>
<dbReference type="HOGENOM" id="CLU_3373185_0_0_4"/>
<protein>
    <submittedName>
        <fullName evidence="1">Uncharacterized protein</fullName>
    </submittedName>
</protein>
<organism evidence="1 2">
    <name type="scientific">Comamonas testosteroni TK102</name>
    <dbReference type="NCBI Taxonomy" id="1392005"/>
    <lineage>
        <taxon>Bacteria</taxon>
        <taxon>Pseudomonadati</taxon>
        <taxon>Pseudomonadota</taxon>
        <taxon>Betaproteobacteria</taxon>
        <taxon>Burkholderiales</taxon>
        <taxon>Comamonadaceae</taxon>
        <taxon>Comamonas</taxon>
    </lineage>
</organism>
<dbReference type="EMBL" id="CP006704">
    <property type="protein sequence ID" value="AIJ48331.1"/>
    <property type="molecule type" value="Genomic_DNA"/>
</dbReference>
<dbReference type="Proteomes" id="UP000028782">
    <property type="component" value="Chromosome"/>
</dbReference>
<evidence type="ECO:0000313" key="2">
    <source>
        <dbReference type="Proteomes" id="UP000028782"/>
    </source>
</evidence>
<proteinExistence type="predicted"/>
<evidence type="ECO:0000313" key="1">
    <source>
        <dbReference type="EMBL" id="AIJ48331.1"/>
    </source>
</evidence>
<sequence>MPEPTVIVRMKEIAQHWSVVQLSLPHGQVFLRTP</sequence>
<reference evidence="1 2" key="1">
    <citation type="journal article" date="2014" name="Genome Announc.">
        <title>Complete Genome Sequence of Polychlorinated Biphenyl Degrader Comamonas testosteroni TK102 (NBRC 109938).</title>
        <authorList>
            <person name="Fukuda K."/>
            <person name="Hosoyama A."/>
            <person name="Tsuchikane K."/>
            <person name="Ohji S."/>
            <person name="Yamazoe A."/>
            <person name="Fujita N."/>
            <person name="Shintani M."/>
            <person name="Kimbara K."/>
        </authorList>
    </citation>
    <scope>NUCLEOTIDE SEQUENCE [LARGE SCALE GENOMIC DNA]</scope>
    <source>
        <strain evidence="1">TK102</strain>
    </source>
</reference>